<dbReference type="Proteomes" id="UP000030669">
    <property type="component" value="Unassembled WGS sequence"/>
</dbReference>
<dbReference type="STRING" id="670483.S7R933"/>
<feature type="region of interest" description="Disordered" evidence="7">
    <location>
        <begin position="24"/>
        <end position="67"/>
    </location>
</feature>
<dbReference type="HOGENOM" id="CLU_105134_1_0_1"/>
<dbReference type="GeneID" id="19299575"/>
<evidence type="ECO:0000256" key="4">
    <source>
        <dbReference type="ARBA" id="ARBA00022525"/>
    </source>
</evidence>
<accession>S7R933</accession>
<evidence type="ECO:0000256" key="3">
    <source>
        <dbReference type="ARBA" id="ARBA00022512"/>
    </source>
</evidence>
<organism evidence="8 9">
    <name type="scientific">Gloeophyllum trabeum (strain ATCC 11539 / FP-39264 / Madison 617)</name>
    <name type="common">Brown rot fungus</name>
    <dbReference type="NCBI Taxonomy" id="670483"/>
    <lineage>
        <taxon>Eukaryota</taxon>
        <taxon>Fungi</taxon>
        <taxon>Dikarya</taxon>
        <taxon>Basidiomycota</taxon>
        <taxon>Agaricomycotina</taxon>
        <taxon>Agaricomycetes</taxon>
        <taxon>Gloeophyllales</taxon>
        <taxon>Gloeophyllaceae</taxon>
        <taxon>Gloeophyllum</taxon>
    </lineage>
</organism>
<proteinExistence type="inferred from homology"/>
<keyword evidence="3 6" id="KW-0134">Cell wall</keyword>
<evidence type="ECO:0000313" key="8">
    <source>
        <dbReference type="EMBL" id="EPQ50810.1"/>
    </source>
</evidence>
<keyword evidence="9" id="KW-1185">Reference proteome</keyword>
<dbReference type="eggNOG" id="ENOG502SUF0">
    <property type="taxonomic scope" value="Eukaryota"/>
</dbReference>
<evidence type="ECO:0000256" key="7">
    <source>
        <dbReference type="SAM" id="MobiDB-lite"/>
    </source>
</evidence>
<evidence type="ECO:0000313" key="9">
    <source>
        <dbReference type="Proteomes" id="UP000030669"/>
    </source>
</evidence>
<evidence type="ECO:0000256" key="6">
    <source>
        <dbReference type="RuleBase" id="RU365009"/>
    </source>
</evidence>
<protein>
    <recommendedName>
        <fullName evidence="6">Hydrophobin</fullName>
    </recommendedName>
</protein>
<dbReference type="CDD" id="cd23507">
    <property type="entry name" value="hydrophobin_I"/>
    <property type="match status" value="1"/>
</dbReference>
<keyword evidence="4 6" id="KW-0964">Secreted</keyword>
<keyword evidence="5 6" id="KW-1015">Disulfide bond</keyword>
<dbReference type="OMA" id="PPKRMYH"/>
<keyword evidence="6" id="KW-0732">Signal</keyword>
<dbReference type="EMBL" id="KB469313">
    <property type="protein sequence ID" value="EPQ50810.1"/>
    <property type="molecule type" value="Genomic_DNA"/>
</dbReference>
<evidence type="ECO:0000256" key="1">
    <source>
        <dbReference type="ARBA" id="ARBA00004191"/>
    </source>
</evidence>
<dbReference type="OrthoDB" id="4225815at2759"/>
<dbReference type="GO" id="GO:0005199">
    <property type="term" value="F:structural constituent of cell wall"/>
    <property type="evidence" value="ECO:0007669"/>
    <property type="project" value="InterPro"/>
</dbReference>
<dbReference type="InterPro" id="IPR001338">
    <property type="entry name" value="Class_I_Hydrophobin"/>
</dbReference>
<comment type="similarity">
    <text evidence="2 6">Belongs to the fungal hydrophobin family.</text>
</comment>
<dbReference type="GO" id="GO:0009277">
    <property type="term" value="C:fungal-type cell wall"/>
    <property type="evidence" value="ECO:0007669"/>
    <property type="project" value="InterPro"/>
</dbReference>
<comment type="subcellular location">
    <subcellularLocation>
        <location evidence="1 6">Secreted</location>
        <location evidence="1 6">Cell wall</location>
    </subcellularLocation>
</comment>
<evidence type="ECO:0000256" key="5">
    <source>
        <dbReference type="ARBA" id="ARBA00023157"/>
    </source>
</evidence>
<feature type="chain" id="PRO_5013984502" description="Hydrophobin" evidence="6">
    <location>
        <begin position="20"/>
        <end position="147"/>
    </location>
</feature>
<dbReference type="Pfam" id="PF01185">
    <property type="entry name" value="Hydrophobin"/>
    <property type="match status" value="1"/>
</dbReference>
<reference evidence="8 9" key="1">
    <citation type="journal article" date="2012" name="Science">
        <title>The Paleozoic origin of enzymatic lignin decomposition reconstructed from 31 fungal genomes.</title>
        <authorList>
            <person name="Floudas D."/>
            <person name="Binder M."/>
            <person name="Riley R."/>
            <person name="Barry K."/>
            <person name="Blanchette R.A."/>
            <person name="Henrissat B."/>
            <person name="Martinez A.T."/>
            <person name="Otillar R."/>
            <person name="Spatafora J.W."/>
            <person name="Yadav J.S."/>
            <person name="Aerts A."/>
            <person name="Benoit I."/>
            <person name="Boyd A."/>
            <person name="Carlson A."/>
            <person name="Copeland A."/>
            <person name="Coutinho P.M."/>
            <person name="de Vries R.P."/>
            <person name="Ferreira P."/>
            <person name="Findley K."/>
            <person name="Foster B."/>
            <person name="Gaskell J."/>
            <person name="Glotzer D."/>
            <person name="Gorecki P."/>
            <person name="Heitman J."/>
            <person name="Hesse C."/>
            <person name="Hori C."/>
            <person name="Igarashi K."/>
            <person name="Jurgens J.A."/>
            <person name="Kallen N."/>
            <person name="Kersten P."/>
            <person name="Kohler A."/>
            <person name="Kuees U."/>
            <person name="Kumar T.K.A."/>
            <person name="Kuo A."/>
            <person name="LaButti K."/>
            <person name="Larrondo L.F."/>
            <person name="Lindquist E."/>
            <person name="Ling A."/>
            <person name="Lombard V."/>
            <person name="Lucas S."/>
            <person name="Lundell T."/>
            <person name="Martin R."/>
            <person name="McLaughlin D.J."/>
            <person name="Morgenstern I."/>
            <person name="Morin E."/>
            <person name="Murat C."/>
            <person name="Nagy L.G."/>
            <person name="Nolan M."/>
            <person name="Ohm R.A."/>
            <person name="Patyshakuliyeva A."/>
            <person name="Rokas A."/>
            <person name="Ruiz-Duenas F.J."/>
            <person name="Sabat G."/>
            <person name="Salamov A."/>
            <person name="Samejima M."/>
            <person name="Schmutz J."/>
            <person name="Slot J.C."/>
            <person name="St John F."/>
            <person name="Stenlid J."/>
            <person name="Sun H."/>
            <person name="Sun S."/>
            <person name="Syed K."/>
            <person name="Tsang A."/>
            <person name="Wiebenga A."/>
            <person name="Young D."/>
            <person name="Pisabarro A."/>
            <person name="Eastwood D.C."/>
            <person name="Martin F."/>
            <person name="Cullen D."/>
            <person name="Grigoriev I.V."/>
            <person name="Hibbett D.S."/>
        </authorList>
    </citation>
    <scope>NUCLEOTIDE SEQUENCE [LARGE SCALE GENOMIC DNA]</scope>
    <source>
        <strain evidence="8 9">ATCC 11539</strain>
    </source>
</reference>
<feature type="signal peptide" evidence="6">
    <location>
        <begin position="1"/>
        <end position="19"/>
    </location>
</feature>
<dbReference type="AlphaFoldDB" id="S7R933"/>
<evidence type="ECO:0000256" key="2">
    <source>
        <dbReference type="ARBA" id="ARBA00010446"/>
    </source>
</evidence>
<dbReference type="RefSeq" id="XP_007870705.1">
    <property type="nucleotide sequence ID" value="XM_007872514.1"/>
</dbReference>
<dbReference type="KEGG" id="gtr:GLOTRDRAFT_112608"/>
<gene>
    <name evidence="8" type="ORF">GLOTRDRAFT_112608</name>
</gene>
<name>S7R933_GLOTA</name>
<dbReference type="SMART" id="SM00075">
    <property type="entry name" value="HYDRO"/>
    <property type="match status" value="1"/>
</dbReference>
<sequence>MKFTSVAAVLAACVLSASAVATPTNAERMKRGLPPAAPKRRFSASHVQQAKRTAPSATPPPNGGGDMSGSCNTGPVQCCNQVQQGKSVTSILGLLGVVLDDLEALVGIDCSPIDVLGLGGNSCSAHPVCCENNSNSLISVGCIPITL</sequence>